<dbReference type="AlphaFoldDB" id="A0A364NDV3"/>
<feature type="transmembrane region" description="Helical" evidence="5">
    <location>
        <begin position="20"/>
        <end position="40"/>
    </location>
</feature>
<keyword evidence="7" id="KW-1185">Reference proteome</keyword>
<comment type="caution">
    <text evidence="6">The sequence shown here is derived from an EMBL/GenBank/DDBJ whole genome shotgun (WGS) entry which is preliminary data.</text>
</comment>
<keyword evidence="2 5" id="KW-0812">Transmembrane</keyword>
<evidence type="ECO:0000256" key="3">
    <source>
        <dbReference type="ARBA" id="ARBA00022989"/>
    </source>
</evidence>
<feature type="transmembrane region" description="Helical" evidence="5">
    <location>
        <begin position="122"/>
        <end position="144"/>
    </location>
</feature>
<evidence type="ECO:0000256" key="4">
    <source>
        <dbReference type="ARBA" id="ARBA00023136"/>
    </source>
</evidence>
<evidence type="ECO:0000313" key="6">
    <source>
        <dbReference type="EMBL" id="RAR15387.1"/>
    </source>
</evidence>
<feature type="transmembrane region" description="Helical" evidence="5">
    <location>
        <begin position="156"/>
        <end position="178"/>
    </location>
</feature>
<feature type="transmembrane region" description="Helical" evidence="5">
    <location>
        <begin position="47"/>
        <end position="70"/>
    </location>
</feature>
<evidence type="ECO:0000256" key="5">
    <source>
        <dbReference type="SAM" id="Phobius"/>
    </source>
</evidence>
<feature type="transmembrane region" description="Helical" evidence="5">
    <location>
        <begin position="82"/>
        <end position="102"/>
    </location>
</feature>
<gene>
    <name evidence="6" type="ORF">DDE83_001216</name>
</gene>
<feature type="transmembrane region" description="Helical" evidence="5">
    <location>
        <begin position="237"/>
        <end position="255"/>
    </location>
</feature>
<feature type="transmembrane region" description="Helical" evidence="5">
    <location>
        <begin position="199"/>
        <end position="217"/>
    </location>
</feature>
<proteinExistence type="predicted"/>
<comment type="subcellular location">
    <subcellularLocation>
        <location evidence="1">Membrane</location>
        <topology evidence="1">Multi-pass membrane protein</topology>
    </subcellularLocation>
</comment>
<evidence type="ECO:0000256" key="2">
    <source>
        <dbReference type="ARBA" id="ARBA00022692"/>
    </source>
</evidence>
<dbReference type="EMBL" id="QGDH01000012">
    <property type="protein sequence ID" value="RAR15387.1"/>
    <property type="molecule type" value="Genomic_DNA"/>
</dbReference>
<dbReference type="GO" id="GO:0016020">
    <property type="term" value="C:membrane"/>
    <property type="evidence" value="ECO:0007669"/>
    <property type="project" value="UniProtKB-SubCell"/>
</dbReference>
<name>A0A364NDV3_STELY</name>
<reference evidence="7" key="1">
    <citation type="submission" date="2018-05" db="EMBL/GenBank/DDBJ databases">
        <title>Draft genome sequence of Stemphylium lycopersici strain CIDEFI 213.</title>
        <authorList>
            <person name="Medina R."/>
            <person name="Franco M.E.E."/>
            <person name="Lucentini C.G."/>
            <person name="Saparrat M.C.N."/>
            <person name="Balatti P.A."/>
        </authorList>
    </citation>
    <scope>NUCLEOTIDE SEQUENCE [LARGE SCALE GENOMIC DNA]</scope>
    <source>
        <strain evidence="7">CIDEFI 213</strain>
    </source>
</reference>
<protein>
    <submittedName>
        <fullName evidence="6">RTA1 like protein</fullName>
    </submittedName>
</protein>
<keyword evidence="3 5" id="KW-1133">Transmembrane helix</keyword>
<keyword evidence="4 5" id="KW-0472">Membrane</keyword>
<dbReference type="Pfam" id="PF04479">
    <property type="entry name" value="RTA1"/>
    <property type="match status" value="1"/>
</dbReference>
<dbReference type="Proteomes" id="UP000249619">
    <property type="component" value="Unassembled WGS sequence"/>
</dbReference>
<evidence type="ECO:0000256" key="1">
    <source>
        <dbReference type="ARBA" id="ARBA00004141"/>
    </source>
</evidence>
<sequence>MANGVEPTKGGYYLWNYLPSVAAAVIFIILFLVMTGLISWRMYKTKTWFCVSFAIGGLFEFAGYCARVSASKNTGKIMPYSVQNVFILLGPALFAASIYMCLGRIIRSVRAESISLIQPRKLTRTFVTGDFLSFLVQGGAAGLMVTGDNAKLGEGIVIAGLMIQIIMFGLFAATAVVFQERIDRNPTPESCDASISWAKSLRMLFIVSALIMVRSLFRVVEYGMGNDGYILQHEWTMYIFDSVPMFAVMVVYYMWYPTYMADEKLGLETLAV</sequence>
<dbReference type="PANTHER" id="PTHR31465">
    <property type="entry name" value="PROTEIN RTA1-RELATED"/>
    <property type="match status" value="1"/>
</dbReference>
<accession>A0A364NDV3</accession>
<dbReference type="PANTHER" id="PTHR31465:SF27">
    <property type="entry name" value="DOMAIN PROTEIN, PUTATIVE (AFU_ORTHOLOGUE AFUA_3G01030)-RELATED"/>
    <property type="match status" value="1"/>
</dbReference>
<dbReference type="STRING" id="183478.A0A364NDV3"/>
<evidence type="ECO:0000313" key="7">
    <source>
        <dbReference type="Proteomes" id="UP000249619"/>
    </source>
</evidence>
<dbReference type="InterPro" id="IPR007568">
    <property type="entry name" value="RTA1"/>
</dbReference>
<organism evidence="6 7">
    <name type="scientific">Stemphylium lycopersici</name>
    <name type="common">Tomato gray leaf spot disease fungus</name>
    <name type="synonym">Thyrospora lycopersici</name>
    <dbReference type="NCBI Taxonomy" id="183478"/>
    <lineage>
        <taxon>Eukaryota</taxon>
        <taxon>Fungi</taxon>
        <taxon>Dikarya</taxon>
        <taxon>Ascomycota</taxon>
        <taxon>Pezizomycotina</taxon>
        <taxon>Dothideomycetes</taxon>
        <taxon>Pleosporomycetidae</taxon>
        <taxon>Pleosporales</taxon>
        <taxon>Pleosporineae</taxon>
        <taxon>Pleosporaceae</taxon>
        <taxon>Stemphylium</taxon>
    </lineage>
</organism>